<reference evidence="13" key="1">
    <citation type="journal article" date="2014" name="Genome Announc.">
        <title>Draft genome sequence of the formaldehyde-resistant fungus Byssochlamys spectabilis No. 5 (anamorph Paecilomyces variotii No. 5) (NBRC109023).</title>
        <authorList>
            <person name="Oka T."/>
            <person name="Ekino K."/>
            <person name="Fukuda K."/>
            <person name="Nomura Y."/>
        </authorList>
    </citation>
    <scope>NUCLEOTIDE SEQUENCE [LARGE SCALE GENOMIC DNA]</scope>
    <source>
        <strain evidence="13">No. 5 / NBRC 109023</strain>
    </source>
</reference>
<comment type="catalytic activity">
    <reaction evidence="7">
        <text>O-phospho-L-seryl-[protein] + H2O = L-seryl-[protein] + phosphate</text>
        <dbReference type="Rhea" id="RHEA:20629"/>
        <dbReference type="Rhea" id="RHEA-COMP:9863"/>
        <dbReference type="Rhea" id="RHEA-COMP:11604"/>
        <dbReference type="ChEBI" id="CHEBI:15377"/>
        <dbReference type="ChEBI" id="CHEBI:29999"/>
        <dbReference type="ChEBI" id="CHEBI:43474"/>
        <dbReference type="ChEBI" id="CHEBI:83421"/>
        <dbReference type="EC" id="3.1.3.16"/>
    </reaction>
</comment>
<dbReference type="Proteomes" id="UP000018001">
    <property type="component" value="Unassembled WGS sequence"/>
</dbReference>
<keyword evidence="4" id="KW-0904">Protein phosphatase</keyword>
<dbReference type="InterPro" id="IPR006186">
    <property type="entry name" value="Ser/Thr-sp_prot-phosphatase"/>
</dbReference>
<keyword evidence="3 9" id="KW-0378">Hydrolase</keyword>
<evidence type="ECO:0000256" key="3">
    <source>
        <dbReference type="ARBA" id="ARBA00022801"/>
    </source>
</evidence>
<evidence type="ECO:0000256" key="10">
    <source>
        <dbReference type="SAM" id="MobiDB-lite"/>
    </source>
</evidence>
<dbReference type="GO" id="GO:0007059">
    <property type="term" value="P:chromosome segregation"/>
    <property type="evidence" value="ECO:0007669"/>
    <property type="project" value="TreeGrafter"/>
</dbReference>
<evidence type="ECO:0000256" key="9">
    <source>
        <dbReference type="RuleBase" id="RU004273"/>
    </source>
</evidence>
<dbReference type="GO" id="GO:0006351">
    <property type="term" value="P:DNA-templated transcription"/>
    <property type="evidence" value="ECO:0007669"/>
    <property type="project" value="InterPro"/>
</dbReference>
<gene>
    <name evidence="12" type="ORF">PVAR5_4127</name>
</gene>
<evidence type="ECO:0000256" key="8">
    <source>
        <dbReference type="ARBA" id="ARBA00048336"/>
    </source>
</evidence>
<keyword evidence="2" id="KW-0479">Metal-binding</keyword>
<evidence type="ECO:0000313" key="12">
    <source>
        <dbReference type="EMBL" id="GAD95484.1"/>
    </source>
</evidence>
<dbReference type="GO" id="GO:0005634">
    <property type="term" value="C:nucleus"/>
    <property type="evidence" value="ECO:0007669"/>
    <property type="project" value="TreeGrafter"/>
</dbReference>
<dbReference type="FunFam" id="3.60.21.10:FF:000026">
    <property type="entry name" value="Serine/threonine-protein phosphatase"/>
    <property type="match status" value="1"/>
</dbReference>
<dbReference type="GO" id="GO:0008270">
    <property type="term" value="F:zinc ion binding"/>
    <property type="evidence" value="ECO:0007669"/>
    <property type="project" value="InterPro"/>
</dbReference>
<dbReference type="GO" id="GO:0007346">
    <property type="term" value="P:regulation of mitotic cell cycle"/>
    <property type="evidence" value="ECO:0007669"/>
    <property type="project" value="TreeGrafter"/>
</dbReference>
<dbReference type="PANTHER" id="PTHR11668:SF300">
    <property type="entry name" value="SERINE_THREONINE-PROTEIN PHOSPHATASE"/>
    <property type="match status" value="1"/>
</dbReference>
<comment type="caution">
    <text evidence="12">The sequence shown here is derived from an EMBL/GenBank/DDBJ whole genome shotgun (WGS) entry which is preliminary data.</text>
</comment>
<dbReference type="InterPro" id="IPR007219">
    <property type="entry name" value="XnlR_reg_dom"/>
</dbReference>
<dbReference type="EMBL" id="BAUL01000132">
    <property type="protein sequence ID" value="GAD95484.1"/>
    <property type="molecule type" value="Genomic_DNA"/>
</dbReference>
<proteinExistence type="inferred from homology"/>
<evidence type="ECO:0000259" key="11">
    <source>
        <dbReference type="PROSITE" id="PS00125"/>
    </source>
</evidence>
<accession>V5FDT5</accession>
<evidence type="ECO:0000256" key="6">
    <source>
        <dbReference type="ARBA" id="ARBA00023242"/>
    </source>
</evidence>
<dbReference type="GO" id="GO:0003677">
    <property type="term" value="F:DNA binding"/>
    <property type="evidence" value="ECO:0007669"/>
    <property type="project" value="InterPro"/>
</dbReference>
<dbReference type="GO" id="GO:0005737">
    <property type="term" value="C:cytoplasm"/>
    <property type="evidence" value="ECO:0007669"/>
    <property type="project" value="TreeGrafter"/>
</dbReference>
<comment type="cofactor">
    <cofactor evidence="1">
        <name>Mn(2+)</name>
        <dbReference type="ChEBI" id="CHEBI:29035"/>
    </cofactor>
</comment>
<dbReference type="Pfam" id="PF16891">
    <property type="entry name" value="STPPase_N"/>
    <property type="match status" value="1"/>
</dbReference>
<dbReference type="EC" id="3.1.3.16" evidence="9"/>
<dbReference type="PROSITE" id="PS00125">
    <property type="entry name" value="SER_THR_PHOSPHATASE"/>
    <property type="match status" value="1"/>
</dbReference>
<dbReference type="InterPro" id="IPR004843">
    <property type="entry name" value="Calcineurin-like_PHP"/>
</dbReference>
<evidence type="ECO:0000313" key="13">
    <source>
        <dbReference type="Proteomes" id="UP000018001"/>
    </source>
</evidence>
<dbReference type="OrthoDB" id="1930084at2759"/>
<dbReference type="AlphaFoldDB" id="V5FDT5"/>
<dbReference type="PANTHER" id="PTHR11668">
    <property type="entry name" value="SERINE/THREONINE PROTEIN PHOSPHATASE"/>
    <property type="match status" value="1"/>
</dbReference>
<dbReference type="SUPFAM" id="SSF56300">
    <property type="entry name" value="Metallo-dependent phosphatases"/>
    <property type="match status" value="1"/>
</dbReference>
<keyword evidence="5" id="KW-0464">Manganese</keyword>
<name>V5FDT5_BYSSN</name>
<keyword evidence="13" id="KW-1185">Reference proteome</keyword>
<dbReference type="HOGENOM" id="CLU_412172_0_0_1"/>
<evidence type="ECO:0000256" key="1">
    <source>
        <dbReference type="ARBA" id="ARBA00001936"/>
    </source>
</evidence>
<evidence type="ECO:0000256" key="7">
    <source>
        <dbReference type="ARBA" id="ARBA00047761"/>
    </source>
</evidence>
<sequence>MAEQDEIDVDSVISRLLKVRGTRPGKEVQLLDSEIRYLCHTARQIIISQPILLELEAPIKICGDVHGQYYDLLRMFEYGGYPPEENYLFLGDYVDRGRQSVECICLLLAYKIKYPENFFILRGNHECASINRIYGFYDECKRRYSIKLWKTFIDSFNCLPIAAIVEEKIFCMHGGLSPDLNSLDQIRRIMRPTDIPDCGLLCDLLWADPDRDIIGWAENDRGVSFTFGPDVVNRFVQKLDIDLVCRAHQCVEDGYEFFAGRKLVTLFSAPNYCGEFDNAGAMMSVDKNLLCSFQILKPAEKKKMLISRGPDNELLAVDADNDPRIQLLNTPSTTVRTFPSDDDGPATNAAPTTTIIPTSDEQNAIDFSGLGLICPINADDIKNRWIQAYIPIPGQTIKNYPTGVSGFTYHILKSYATIAINGHGALPFIHPKQIAAQLTGSPLTTCLSLVRICSNPLPGSTDAAATVLQREMHSLYDLRDRYNDEALFAAFQAYLIYAMVLFFRLNQSCNDYFRGIMTSLQELACASARKGLVCAADQQRARPRWEEWITAEAKRRTLYVMYLFDSILSTQEGLPTFLGTELRGLPAPANKRLWQATSRYEWEREYNIHMAEWMEGSLTIDELWPTPADLCESGIARRRARVDHWLENLDEYGTMMYAITRCTHNQ</sequence>
<feature type="region of interest" description="Disordered" evidence="10">
    <location>
        <begin position="333"/>
        <end position="352"/>
    </location>
</feature>
<dbReference type="InterPro" id="IPR029052">
    <property type="entry name" value="Metallo-depent_PP-like"/>
</dbReference>
<dbReference type="eggNOG" id="KOG0374">
    <property type="taxonomic scope" value="Eukaryota"/>
</dbReference>
<dbReference type="PRINTS" id="PR00114">
    <property type="entry name" value="STPHPHTASE"/>
</dbReference>
<comment type="similarity">
    <text evidence="9">Belongs to the PPP phosphatase family.</text>
</comment>
<dbReference type="SMART" id="SM00156">
    <property type="entry name" value="PP2Ac"/>
    <property type="match status" value="1"/>
</dbReference>
<dbReference type="InterPro" id="IPR031675">
    <property type="entry name" value="STPPase_N"/>
</dbReference>
<dbReference type="InParanoid" id="V5FDT5"/>
<protein>
    <recommendedName>
        <fullName evidence="9">Serine/threonine-protein phosphatase</fullName>
        <ecNumber evidence="9">3.1.3.16</ecNumber>
    </recommendedName>
</protein>
<evidence type="ECO:0000256" key="5">
    <source>
        <dbReference type="ARBA" id="ARBA00023211"/>
    </source>
</evidence>
<dbReference type="InterPro" id="IPR050341">
    <property type="entry name" value="PP1_catalytic_subunit"/>
</dbReference>
<keyword evidence="6" id="KW-0539">Nucleus</keyword>
<evidence type="ECO:0000256" key="2">
    <source>
        <dbReference type="ARBA" id="ARBA00022723"/>
    </source>
</evidence>
<dbReference type="Pfam" id="PF00149">
    <property type="entry name" value="Metallophos"/>
    <property type="match status" value="1"/>
</dbReference>
<feature type="domain" description="Serine/threonine specific protein phosphatases" evidence="11">
    <location>
        <begin position="121"/>
        <end position="126"/>
    </location>
</feature>
<organism evidence="12 13">
    <name type="scientific">Byssochlamys spectabilis (strain No. 5 / NBRC 109023)</name>
    <name type="common">Paecilomyces variotii</name>
    <dbReference type="NCBI Taxonomy" id="1356009"/>
    <lineage>
        <taxon>Eukaryota</taxon>
        <taxon>Fungi</taxon>
        <taxon>Dikarya</taxon>
        <taxon>Ascomycota</taxon>
        <taxon>Pezizomycotina</taxon>
        <taxon>Eurotiomycetes</taxon>
        <taxon>Eurotiomycetidae</taxon>
        <taxon>Eurotiales</taxon>
        <taxon>Thermoascaceae</taxon>
        <taxon>Paecilomyces</taxon>
    </lineage>
</organism>
<dbReference type="CDD" id="cd07414">
    <property type="entry name" value="MPP_PP1_PPKL"/>
    <property type="match status" value="1"/>
</dbReference>
<comment type="catalytic activity">
    <reaction evidence="8 9">
        <text>O-phospho-L-threonyl-[protein] + H2O = L-threonyl-[protein] + phosphate</text>
        <dbReference type="Rhea" id="RHEA:47004"/>
        <dbReference type="Rhea" id="RHEA-COMP:11060"/>
        <dbReference type="Rhea" id="RHEA-COMP:11605"/>
        <dbReference type="ChEBI" id="CHEBI:15377"/>
        <dbReference type="ChEBI" id="CHEBI:30013"/>
        <dbReference type="ChEBI" id="CHEBI:43474"/>
        <dbReference type="ChEBI" id="CHEBI:61977"/>
        <dbReference type="EC" id="3.1.3.16"/>
    </reaction>
</comment>
<dbReference type="GO" id="GO:0004722">
    <property type="term" value="F:protein serine/threonine phosphatase activity"/>
    <property type="evidence" value="ECO:0007669"/>
    <property type="project" value="UniProtKB-EC"/>
</dbReference>
<dbReference type="Pfam" id="PF04082">
    <property type="entry name" value="Fungal_trans"/>
    <property type="match status" value="1"/>
</dbReference>
<dbReference type="Gene3D" id="3.60.21.10">
    <property type="match status" value="1"/>
</dbReference>
<evidence type="ECO:0000256" key="4">
    <source>
        <dbReference type="ARBA" id="ARBA00022912"/>
    </source>
</evidence>